<feature type="domain" description="Endonuclease/exonuclease/phosphatase" evidence="1">
    <location>
        <begin position="40"/>
        <end position="117"/>
    </location>
</feature>
<gene>
    <name evidence="2" type="ORF">O181_010382</name>
</gene>
<dbReference type="OrthoDB" id="412006at2759"/>
<proteinExistence type="predicted"/>
<dbReference type="AlphaFoldDB" id="A0A9Q3GL57"/>
<dbReference type="Pfam" id="PF14529">
    <property type="entry name" value="Exo_endo_phos_2"/>
    <property type="match status" value="1"/>
</dbReference>
<evidence type="ECO:0000313" key="3">
    <source>
        <dbReference type="Proteomes" id="UP000765509"/>
    </source>
</evidence>
<sequence length="118" mass="13689">MYLYQKLHPIKKYHNRREDNNKFLTSVLIKIGGENKLTLKSLYNPPTKFEGIDILKDSLNNNNPQHNPTVIAMDSNLHSKLWNPRGYKHFHPQAKDLIRICNSKGFELCSPKGTPTFI</sequence>
<name>A0A9Q3GL57_9BASI</name>
<organism evidence="2 3">
    <name type="scientific">Austropuccinia psidii MF-1</name>
    <dbReference type="NCBI Taxonomy" id="1389203"/>
    <lineage>
        <taxon>Eukaryota</taxon>
        <taxon>Fungi</taxon>
        <taxon>Dikarya</taxon>
        <taxon>Basidiomycota</taxon>
        <taxon>Pucciniomycotina</taxon>
        <taxon>Pucciniomycetes</taxon>
        <taxon>Pucciniales</taxon>
        <taxon>Sphaerophragmiaceae</taxon>
        <taxon>Austropuccinia</taxon>
    </lineage>
</organism>
<dbReference type="EMBL" id="AVOT02002511">
    <property type="protein sequence ID" value="MBW0470667.1"/>
    <property type="molecule type" value="Genomic_DNA"/>
</dbReference>
<dbReference type="Gene3D" id="3.60.10.10">
    <property type="entry name" value="Endonuclease/exonuclease/phosphatase"/>
    <property type="match status" value="1"/>
</dbReference>
<dbReference type="GO" id="GO:0003824">
    <property type="term" value="F:catalytic activity"/>
    <property type="evidence" value="ECO:0007669"/>
    <property type="project" value="InterPro"/>
</dbReference>
<accession>A0A9Q3GL57</accession>
<dbReference type="InterPro" id="IPR005135">
    <property type="entry name" value="Endo/exonuclease/phosphatase"/>
</dbReference>
<evidence type="ECO:0000313" key="2">
    <source>
        <dbReference type="EMBL" id="MBW0470667.1"/>
    </source>
</evidence>
<protein>
    <recommendedName>
        <fullName evidence="1">Endonuclease/exonuclease/phosphatase domain-containing protein</fullName>
    </recommendedName>
</protein>
<keyword evidence="3" id="KW-1185">Reference proteome</keyword>
<reference evidence="2" key="1">
    <citation type="submission" date="2021-03" db="EMBL/GenBank/DDBJ databases">
        <title>Draft genome sequence of rust myrtle Austropuccinia psidii MF-1, a brazilian biotype.</title>
        <authorList>
            <person name="Quecine M.C."/>
            <person name="Pachon D.M.R."/>
            <person name="Bonatelli M.L."/>
            <person name="Correr F.H."/>
            <person name="Franceschini L.M."/>
            <person name="Leite T.F."/>
            <person name="Margarido G.R.A."/>
            <person name="Almeida C.A."/>
            <person name="Ferrarezi J.A."/>
            <person name="Labate C.A."/>
        </authorList>
    </citation>
    <scope>NUCLEOTIDE SEQUENCE</scope>
    <source>
        <strain evidence="2">MF-1</strain>
    </source>
</reference>
<dbReference type="InterPro" id="IPR036691">
    <property type="entry name" value="Endo/exonu/phosph_ase_sf"/>
</dbReference>
<evidence type="ECO:0000259" key="1">
    <source>
        <dbReference type="Pfam" id="PF14529"/>
    </source>
</evidence>
<dbReference type="SUPFAM" id="SSF56219">
    <property type="entry name" value="DNase I-like"/>
    <property type="match status" value="1"/>
</dbReference>
<comment type="caution">
    <text evidence="2">The sequence shown here is derived from an EMBL/GenBank/DDBJ whole genome shotgun (WGS) entry which is preliminary data.</text>
</comment>
<dbReference type="Proteomes" id="UP000765509">
    <property type="component" value="Unassembled WGS sequence"/>
</dbReference>